<dbReference type="InterPro" id="IPR036866">
    <property type="entry name" value="RibonucZ/Hydroxyglut_hydro"/>
</dbReference>
<dbReference type="PANTHER" id="PTHR46504">
    <property type="entry name" value="TRNASE Z TRZ1"/>
    <property type="match status" value="1"/>
</dbReference>
<dbReference type="Proteomes" id="UP000199400">
    <property type="component" value="Unassembled WGS sequence"/>
</dbReference>
<dbReference type="RefSeq" id="WP_096327904.1">
    <property type="nucleotide sequence ID" value="NZ_FOMX01000013.1"/>
</dbReference>
<dbReference type="SUPFAM" id="SSF56281">
    <property type="entry name" value="Metallo-hydrolase/oxidoreductase"/>
    <property type="match status" value="1"/>
</dbReference>
<evidence type="ECO:0000259" key="1">
    <source>
        <dbReference type="Pfam" id="PF12706"/>
    </source>
</evidence>
<dbReference type="OrthoDB" id="342839at2"/>
<sequence>MHEFAVLDELKVGGLTLRGITRGGVETCLMVPELGVMFDVGMCPPGALKFDTILVSHGHADHLGGVGYLVSQRQLMRAPPPAIHVPQEVHEPLTRILRGWAEIEGFDLQWQLHGHAPGERFSLGGGLARGCAAHCLRTTHRVPSLGWIVERTTSRLKPEYVGLPGPEIAALRRSGADVLDAHTEPLICVTGDTQIEFFQQHELVRRCRVLVHEVTSWTAERDVAQTRRWGHTHLDELVAESERFTGEALVLVHRSMRHSRAEAERLARERFPAGVRDRVVVFGN</sequence>
<protein>
    <submittedName>
        <fullName evidence="2">Ribonuclease Z</fullName>
    </submittedName>
</protein>
<dbReference type="Gene3D" id="3.60.15.10">
    <property type="entry name" value="Ribonuclease Z/Hydroxyacylglutathione hydrolase-like"/>
    <property type="match status" value="1"/>
</dbReference>
<accession>A0A1I2A9I6</accession>
<dbReference type="InterPro" id="IPR001279">
    <property type="entry name" value="Metallo-B-lactamas"/>
</dbReference>
<feature type="domain" description="Metallo-beta-lactamase" evidence="1">
    <location>
        <begin position="49"/>
        <end position="155"/>
    </location>
</feature>
<organism evidence="2 3">
    <name type="scientific">Nannocystis exedens</name>
    <dbReference type="NCBI Taxonomy" id="54"/>
    <lineage>
        <taxon>Bacteria</taxon>
        <taxon>Pseudomonadati</taxon>
        <taxon>Myxococcota</taxon>
        <taxon>Polyangia</taxon>
        <taxon>Nannocystales</taxon>
        <taxon>Nannocystaceae</taxon>
        <taxon>Nannocystis</taxon>
    </lineage>
</organism>
<proteinExistence type="predicted"/>
<reference evidence="3" key="1">
    <citation type="submission" date="2016-10" db="EMBL/GenBank/DDBJ databases">
        <authorList>
            <person name="Varghese N."/>
            <person name="Submissions S."/>
        </authorList>
    </citation>
    <scope>NUCLEOTIDE SEQUENCE [LARGE SCALE GENOMIC DNA]</scope>
    <source>
        <strain evidence="3">ATCC 25963</strain>
    </source>
</reference>
<evidence type="ECO:0000313" key="3">
    <source>
        <dbReference type="Proteomes" id="UP000199400"/>
    </source>
</evidence>
<dbReference type="Pfam" id="PF12706">
    <property type="entry name" value="Lactamase_B_2"/>
    <property type="match status" value="1"/>
</dbReference>
<keyword evidence="3" id="KW-1185">Reference proteome</keyword>
<evidence type="ECO:0000313" key="2">
    <source>
        <dbReference type="EMBL" id="SFE40248.1"/>
    </source>
</evidence>
<gene>
    <name evidence="2" type="ORF">SAMN02745121_04127</name>
</gene>
<name>A0A1I2A9I6_9BACT</name>
<dbReference type="PANTHER" id="PTHR46504:SF2">
    <property type="entry name" value="TRNASE Z TRZ1"/>
    <property type="match status" value="1"/>
</dbReference>
<dbReference type="AlphaFoldDB" id="A0A1I2A9I6"/>
<dbReference type="EMBL" id="FOMX01000013">
    <property type="protein sequence ID" value="SFE40248.1"/>
    <property type="molecule type" value="Genomic_DNA"/>
</dbReference>
<dbReference type="STRING" id="54.SAMN02745121_04127"/>